<evidence type="ECO:0000259" key="2">
    <source>
        <dbReference type="Pfam" id="PF01261"/>
    </source>
</evidence>
<accession>A0ABP3DH69</accession>
<dbReference type="InterPro" id="IPR036237">
    <property type="entry name" value="Xyl_isomerase-like_sf"/>
</dbReference>
<reference evidence="4" key="1">
    <citation type="journal article" date="2019" name="Int. J. Syst. Evol. Microbiol.">
        <title>The Global Catalogue of Microorganisms (GCM) 10K type strain sequencing project: providing services to taxonomists for standard genome sequencing and annotation.</title>
        <authorList>
            <consortium name="The Broad Institute Genomics Platform"/>
            <consortium name="The Broad Institute Genome Sequencing Center for Infectious Disease"/>
            <person name="Wu L."/>
            <person name="Ma J."/>
        </authorList>
    </citation>
    <scope>NUCLEOTIDE SEQUENCE [LARGE SCALE GENOMIC DNA]</scope>
    <source>
        <strain evidence="4">JCM 10425</strain>
    </source>
</reference>
<dbReference type="EMBL" id="BAAAGX010000007">
    <property type="protein sequence ID" value="GAA0232621.1"/>
    <property type="molecule type" value="Genomic_DNA"/>
</dbReference>
<feature type="domain" description="Xylose isomerase-like TIM barrel" evidence="2">
    <location>
        <begin position="23"/>
        <end position="241"/>
    </location>
</feature>
<comment type="caution">
    <text evidence="3">The sequence shown here is derived from an EMBL/GenBank/DDBJ whole genome shotgun (WGS) entry which is preliminary data.</text>
</comment>
<keyword evidence="4" id="KW-1185">Reference proteome</keyword>
<evidence type="ECO:0000313" key="4">
    <source>
        <dbReference type="Proteomes" id="UP001500967"/>
    </source>
</evidence>
<dbReference type="PIRSF" id="PIRSF006241">
    <property type="entry name" value="HyI"/>
    <property type="match status" value="1"/>
</dbReference>
<evidence type="ECO:0000256" key="1">
    <source>
        <dbReference type="ARBA" id="ARBA00023235"/>
    </source>
</evidence>
<dbReference type="Proteomes" id="UP001500967">
    <property type="component" value="Unassembled WGS sequence"/>
</dbReference>
<dbReference type="PANTHER" id="PTHR43489:SF6">
    <property type="entry name" value="HYDROXYPYRUVATE ISOMERASE-RELATED"/>
    <property type="match status" value="1"/>
</dbReference>
<dbReference type="PANTHER" id="PTHR43489">
    <property type="entry name" value="ISOMERASE"/>
    <property type="match status" value="1"/>
</dbReference>
<keyword evidence="1" id="KW-0413">Isomerase</keyword>
<protein>
    <submittedName>
        <fullName evidence="3">TIM barrel protein</fullName>
    </submittedName>
</protein>
<organism evidence="3 4">
    <name type="scientific">Cryptosporangium japonicum</name>
    <dbReference type="NCBI Taxonomy" id="80872"/>
    <lineage>
        <taxon>Bacteria</taxon>
        <taxon>Bacillati</taxon>
        <taxon>Actinomycetota</taxon>
        <taxon>Actinomycetes</taxon>
        <taxon>Cryptosporangiales</taxon>
        <taxon>Cryptosporangiaceae</taxon>
        <taxon>Cryptosporangium</taxon>
    </lineage>
</organism>
<gene>
    <name evidence="3" type="ORF">GCM10009539_17480</name>
</gene>
<dbReference type="InterPro" id="IPR013022">
    <property type="entry name" value="Xyl_isomerase-like_TIM-brl"/>
</dbReference>
<dbReference type="RefSeq" id="WP_344648226.1">
    <property type="nucleotide sequence ID" value="NZ_BAAAGX010000007.1"/>
</dbReference>
<evidence type="ECO:0000313" key="3">
    <source>
        <dbReference type="EMBL" id="GAA0232621.1"/>
    </source>
</evidence>
<sequence length="246" mass="26403">MLTATVVNCSIRYPDRPWWDAPAAAARDGYPAVEFWWPFAGPVASDADVRRLGDALHDAGVRLVAINTFAGDLAAGERGILSHPHRVSEVRENAGSVARIDRELGSRLHNVLYGERLDGVPAAAQDDTAAANLAYLRDTIPTPLLEPLSGTRPDYPVRTADQAAAVADRVGGGVGLLADLYHLTANGLDVTHTLRTHVGRIAHVQVADWPGRHRPGTGRIPIADHLALLEELGYQGLVADEYAPLE</sequence>
<dbReference type="InterPro" id="IPR026040">
    <property type="entry name" value="HyI-like"/>
</dbReference>
<dbReference type="InterPro" id="IPR050417">
    <property type="entry name" value="Sugar_Epim/Isomerase"/>
</dbReference>
<name>A0ABP3DH69_9ACTN</name>
<proteinExistence type="predicted"/>
<dbReference type="SUPFAM" id="SSF51658">
    <property type="entry name" value="Xylose isomerase-like"/>
    <property type="match status" value="1"/>
</dbReference>
<dbReference type="Pfam" id="PF01261">
    <property type="entry name" value="AP_endonuc_2"/>
    <property type="match status" value="1"/>
</dbReference>
<dbReference type="Gene3D" id="3.20.20.150">
    <property type="entry name" value="Divalent-metal-dependent TIM barrel enzymes"/>
    <property type="match status" value="1"/>
</dbReference>